<sequence>MHISIVIALFCIYSICCINAQGPYGAPLPNLGGGYGAALPPPPPMMQGGGGYGMEDFGPQQFGAYGNHPLPHGYGPKPIPPQPQNQGYGNPEMPPFAAQPARTFENQGYGPSNNGYNKQPQMSGEFRDNGLNEGFGFEGFKESNDENTSSSPLHADTSPPAHHQ</sequence>
<dbReference type="WBParaSite" id="PS1159_v2.g20098.t1">
    <property type="protein sequence ID" value="PS1159_v2.g20098.t1"/>
    <property type="gene ID" value="PS1159_v2.g20098"/>
</dbReference>
<accession>A0AC35FSP6</accession>
<evidence type="ECO:0000313" key="1">
    <source>
        <dbReference type="Proteomes" id="UP000887580"/>
    </source>
</evidence>
<dbReference type="Proteomes" id="UP000887580">
    <property type="component" value="Unplaced"/>
</dbReference>
<reference evidence="2" key="1">
    <citation type="submission" date="2022-11" db="UniProtKB">
        <authorList>
            <consortium name="WormBaseParasite"/>
        </authorList>
    </citation>
    <scope>IDENTIFICATION</scope>
</reference>
<organism evidence="1 2">
    <name type="scientific">Panagrolaimus sp. PS1159</name>
    <dbReference type="NCBI Taxonomy" id="55785"/>
    <lineage>
        <taxon>Eukaryota</taxon>
        <taxon>Metazoa</taxon>
        <taxon>Ecdysozoa</taxon>
        <taxon>Nematoda</taxon>
        <taxon>Chromadorea</taxon>
        <taxon>Rhabditida</taxon>
        <taxon>Tylenchina</taxon>
        <taxon>Panagrolaimomorpha</taxon>
        <taxon>Panagrolaimoidea</taxon>
        <taxon>Panagrolaimidae</taxon>
        <taxon>Panagrolaimus</taxon>
    </lineage>
</organism>
<protein>
    <submittedName>
        <fullName evidence="2">Uncharacterized protein</fullName>
    </submittedName>
</protein>
<proteinExistence type="predicted"/>
<name>A0AC35FSP6_9BILA</name>
<evidence type="ECO:0000313" key="2">
    <source>
        <dbReference type="WBParaSite" id="PS1159_v2.g20098.t1"/>
    </source>
</evidence>